<dbReference type="HOGENOM" id="CLU_025841_2_2_1"/>
<keyword evidence="7" id="KW-0560">Oxidoreductase</keyword>
<comment type="catalytic activity">
    <reaction evidence="9">
        <text>(6S)-5-methyl-5,6,7,8-tetrahydrofolate + NADP(+) = (6R)-5,10-methylene-5,6,7,8-tetrahydrofolate + NADPH + H(+)</text>
        <dbReference type="Rhea" id="RHEA:19817"/>
        <dbReference type="ChEBI" id="CHEBI:15378"/>
        <dbReference type="ChEBI" id="CHEBI:15636"/>
        <dbReference type="ChEBI" id="CHEBI:18608"/>
        <dbReference type="ChEBI" id="CHEBI:57783"/>
        <dbReference type="ChEBI" id="CHEBI:58349"/>
        <dbReference type="EC" id="1.5.1.53"/>
    </reaction>
    <physiologicalReaction direction="right-to-left" evidence="9">
        <dbReference type="Rhea" id="RHEA:19819"/>
    </physiologicalReaction>
</comment>
<keyword evidence="15" id="KW-1185">Reference proteome</keyword>
<dbReference type="InterPro" id="IPR003171">
    <property type="entry name" value="Mehydrof_redctse-like"/>
</dbReference>
<dbReference type="FunFam" id="3.20.20.220:FF:000002">
    <property type="entry name" value="Methylenetetrahydrofolate reductase"/>
    <property type="match status" value="1"/>
</dbReference>
<dbReference type="GeneID" id="20195290"/>
<dbReference type="Pfam" id="PF02219">
    <property type="entry name" value="MTHFR"/>
    <property type="match status" value="1"/>
</dbReference>
<comment type="cofactor">
    <cofactor evidence="1">
        <name>FAD</name>
        <dbReference type="ChEBI" id="CHEBI:57692"/>
    </cofactor>
</comment>
<dbReference type="STRING" id="6412.T1EFD8"/>
<dbReference type="InParanoid" id="T1EFD8"/>
<dbReference type="Gene3D" id="3.20.20.220">
    <property type="match status" value="1"/>
</dbReference>
<evidence type="ECO:0000256" key="4">
    <source>
        <dbReference type="ARBA" id="ARBA00022630"/>
    </source>
</evidence>
<gene>
    <name evidence="14" type="primary">20195290</name>
    <name evidence="13" type="ORF">HELRODRAFT_111699</name>
</gene>
<dbReference type="OrthoDB" id="16284at2759"/>
<keyword evidence="4" id="KW-0285">Flavoprotein</keyword>
<dbReference type="UniPathway" id="UPA00193"/>
<evidence type="ECO:0000256" key="5">
    <source>
        <dbReference type="ARBA" id="ARBA00022827"/>
    </source>
</evidence>
<dbReference type="Proteomes" id="UP000015101">
    <property type="component" value="Unassembled WGS sequence"/>
</dbReference>
<evidence type="ECO:0000256" key="6">
    <source>
        <dbReference type="ARBA" id="ARBA00022857"/>
    </source>
</evidence>
<dbReference type="Pfam" id="PF21895">
    <property type="entry name" value="MTHFR_C"/>
    <property type="match status" value="1"/>
</dbReference>
<dbReference type="GO" id="GO:0005829">
    <property type="term" value="C:cytosol"/>
    <property type="evidence" value="ECO:0000318"/>
    <property type="project" value="GO_Central"/>
</dbReference>
<dbReference type="RefSeq" id="XP_009017264.1">
    <property type="nucleotide sequence ID" value="XM_009019016.1"/>
</dbReference>
<name>T1EFD8_HELRO</name>
<dbReference type="CDD" id="cd00537">
    <property type="entry name" value="MTHFR"/>
    <property type="match status" value="1"/>
</dbReference>
<protein>
    <recommendedName>
        <fullName evidence="8">methylenetetrahydrofolate reductase (NADPH)</fullName>
        <ecNumber evidence="8">1.5.1.53</ecNumber>
    </recommendedName>
</protein>
<feature type="region of interest" description="Disordered" evidence="11">
    <location>
        <begin position="1"/>
        <end position="44"/>
    </location>
</feature>
<evidence type="ECO:0000313" key="13">
    <source>
        <dbReference type="EMBL" id="ESO04685.1"/>
    </source>
</evidence>
<organism evidence="14 15">
    <name type="scientific">Helobdella robusta</name>
    <name type="common">Californian leech</name>
    <dbReference type="NCBI Taxonomy" id="6412"/>
    <lineage>
        <taxon>Eukaryota</taxon>
        <taxon>Metazoa</taxon>
        <taxon>Spiralia</taxon>
        <taxon>Lophotrochozoa</taxon>
        <taxon>Annelida</taxon>
        <taxon>Clitellata</taxon>
        <taxon>Hirudinea</taxon>
        <taxon>Rhynchobdellida</taxon>
        <taxon>Glossiphoniidae</taxon>
        <taxon>Helobdella</taxon>
    </lineage>
</organism>
<dbReference type="NCBIfam" id="TIGR00677">
    <property type="entry name" value="fadh2_euk"/>
    <property type="match status" value="1"/>
</dbReference>
<dbReference type="GO" id="GO:0071949">
    <property type="term" value="F:FAD binding"/>
    <property type="evidence" value="ECO:0000318"/>
    <property type="project" value="GO_Central"/>
</dbReference>
<reference evidence="13 15" key="2">
    <citation type="journal article" date="2013" name="Nature">
        <title>Insights into bilaterian evolution from three spiralian genomes.</title>
        <authorList>
            <person name="Simakov O."/>
            <person name="Marletaz F."/>
            <person name="Cho S.J."/>
            <person name="Edsinger-Gonzales E."/>
            <person name="Havlak P."/>
            <person name="Hellsten U."/>
            <person name="Kuo D.H."/>
            <person name="Larsson T."/>
            <person name="Lv J."/>
            <person name="Arendt D."/>
            <person name="Savage R."/>
            <person name="Osoegawa K."/>
            <person name="de Jong P."/>
            <person name="Grimwood J."/>
            <person name="Chapman J.A."/>
            <person name="Shapiro H."/>
            <person name="Aerts A."/>
            <person name="Otillar R.P."/>
            <person name="Terry A.Y."/>
            <person name="Boore J.L."/>
            <person name="Grigoriev I.V."/>
            <person name="Lindberg D.R."/>
            <person name="Seaver E.C."/>
            <person name="Weisblat D.A."/>
            <person name="Putnam N.H."/>
            <person name="Rokhsar D.S."/>
        </authorList>
    </citation>
    <scope>NUCLEOTIDE SEQUENCE</scope>
</reference>
<comment type="similarity">
    <text evidence="3">Belongs to the methylenetetrahydrofolate reductase family.</text>
</comment>
<keyword evidence="6" id="KW-0521">NADP</keyword>
<evidence type="ECO:0000256" key="11">
    <source>
        <dbReference type="SAM" id="MobiDB-lite"/>
    </source>
</evidence>
<dbReference type="SUPFAM" id="SSF51730">
    <property type="entry name" value="FAD-linked oxidoreductase"/>
    <property type="match status" value="1"/>
</dbReference>
<evidence type="ECO:0000256" key="3">
    <source>
        <dbReference type="ARBA" id="ARBA00006743"/>
    </source>
</evidence>
<dbReference type="GO" id="GO:0004489">
    <property type="term" value="F:methylenetetrahydrofolate reductase [NAD(P)H] activity"/>
    <property type="evidence" value="ECO:0000318"/>
    <property type="project" value="GO_Central"/>
</dbReference>
<proteinExistence type="inferred from homology"/>
<comment type="pathway">
    <text evidence="2 10">One-carbon metabolism; tetrahydrofolate interconversion.</text>
</comment>
<evidence type="ECO:0000259" key="12">
    <source>
        <dbReference type="Pfam" id="PF21895"/>
    </source>
</evidence>
<evidence type="ECO:0000256" key="7">
    <source>
        <dbReference type="ARBA" id="ARBA00023002"/>
    </source>
</evidence>
<reference evidence="15" key="1">
    <citation type="submission" date="2012-12" db="EMBL/GenBank/DDBJ databases">
        <authorList>
            <person name="Hellsten U."/>
            <person name="Grimwood J."/>
            <person name="Chapman J.A."/>
            <person name="Shapiro H."/>
            <person name="Aerts A."/>
            <person name="Otillar R.P."/>
            <person name="Terry A.Y."/>
            <person name="Boore J.L."/>
            <person name="Simakov O."/>
            <person name="Marletaz F."/>
            <person name="Cho S.-J."/>
            <person name="Edsinger-Gonzales E."/>
            <person name="Havlak P."/>
            <person name="Kuo D.-H."/>
            <person name="Larsson T."/>
            <person name="Lv J."/>
            <person name="Arendt D."/>
            <person name="Savage R."/>
            <person name="Osoegawa K."/>
            <person name="de Jong P."/>
            <person name="Lindberg D.R."/>
            <person name="Seaver E.C."/>
            <person name="Weisblat D.A."/>
            <person name="Putnam N.H."/>
            <person name="Grigoriev I.V."/>
            <person name="Rokhsar D.S."/>
        </authorList>
    </citation>
    <scope>NUCLEOTIDE SEQUENCE</scope>
</reference>
<dbReference type="KEGG" id="hro:HELRODRAFT_111699"/>
<evidence type="ECO:0000313" key="14">
    <source>
        <dbReference type="EnsemblMetazoa" id="HelroP111699"/>
    </source>
</evidence>
<dbReference type="PANTHER" id="PTHR45754:SF3">
    <property type="entry name" value="METHYLENETETRAHYDROFOLATE REDUCTASE (NADPH)"/>
    <property type="match status" value="1"/>
</dbReference>
<dbReference type="InterPro" id="IPR053806">
    <property type="entry name" value="MTHFR_C"/>
</dbReference>
<feature type="compositionally biased region" description="Polar residues" evidence="11">
    <location>
        <begin position="1"/>
        <end position="22"/>
    </location>
</feature>
<dbReference type="GO" id="GO:0035999">
    <property type="term" value="P:tetrahydrofolate interconversion"/>
    <property type="evidence" value="ECO:0000318"/>
    <property type="project" value="GO_Central"/>
</dbReference>
<dbReference type="InterPro" id="IPR029041">
    <property type="entry name" value="FAD-linked_oxidoreductase-like"/>
</dbReference>
<evidence type="ECO:0000256" key="10">
    <source>
        <dbReference type="RuleBase" id="RU004254"/>
    </source>
</evidence>
<evidence type="ECO:0000313" key="15">
    <source>
        <dbReference type="Proteomes" id="UP000015101"/>
    </source>
</evidence>
<dbReference type="AlphaFoldDB" id="T1EFD8"/>
<sequence>MINLKMPQQQQQMEPSTSFKNGEQNENEESISRENSVETFNNNNNELEFPTTKYRCLIDRINDRIKKNATFCSFEFFPPKTVNGAANLIKICDRLASTMNPLFCDITWKTGGDNCSDAPTSTMTIGSTMLSYCGIDTMMHMTCVGQSRSDIIRILNKAKILGLKNILALRGDLPHNCSSWQPVDDGFNHAIDLVRFIRKTYGDYFVICVAGYPTGHPDASSYKADLENLKAKVDAGADFIITQLFFKTSTFIKFVNDCRSIGITCPILPGIMPIQAYQSLENISRLSKLEVPQEIWDKLHAVKDNDEAVRNFGIDYAIQMCSQLLNSGVVNGLHFYTLNREYATLAILKSLGLCAVRPQRPLPWKTSANHVRCMETVRPIFWSSRPESYIYRTSGWEEFPNGRWGNSASASFRDVNEHYLYHLKSAPSKEELLKMWGAKLESEVDVWHIFECYLLAKENKQGYKVTRIPWSEGGLSSETTCMLDRLGKINKQGVLTINSQPAVNGAPSTHPIYGWGNPGGYVYQKAYLEFFTSLKYVDRLKSILNGYPNVNYHIIANHAIDITNCHELQPSALTWGVFSNMEIVQPTVYDPVAFKYWKDEAFGLWKSYWGAIYDEGSESRNVIDTIHDEYCLVNLIDNEFVKESCLFNILEEMLQTN</sequence>
<evidence type="ECO:0000256" key="8">
    <source>
        <dbReference type="ARBA" id="ARBA00034530"/>
    </source>
</evidence>
<evidence type="ECO:0000256" key="9">
    <source>
        <dbReference type="ARBA" id="ARBA00047751"/>
    </source>
</evidence>
<dbReference type="PANTHER" id="PTHR45754">
    <property type="entry name" value="METHYLENETETRAHYDROFOLATE REDUCTASE"/>
    <property type="match status" value="1"/>
</dbReference>
<dbReference type="GO" id="GO:0106313">
    <property type="term" value="F:methylenetetrahydrofolate reductase (NADPH) activity"/>
    <property type="evidence" value="ECO:0007669"/>
    <property type="project" value="UniProtKB-EC"/>
</dbReference>
<dbReference type="OMA" id="AWKEEFY"/>
<dbReference type="EMBL" id="AMQM01004161">
    <property type="status" value="NOT_ANNOTATED_CDS"/>
    <property type="molecule type" value="Genomic_DNA"/>
</dbReference>
<dbReference type="InterPro" id="IPR004621">
    <property type="entry name" value="Fadh2_euk"/>
</dbReference>
<evidence type="ECO:0000256" key="1">
    <source>
        <dbReference type="ARBA" id="ARBA00001974"/>
    </source>
</evidence>
<dbReference type="EC" id="1.5.1.53" evidence="8"/>
<keyword evidence="5" id="KW-0274">FAD</keyword>
<dbReference type="CTD" id="20195290"/>
<accession>T1EFD8</accession>
<evidence type="ECO:0000256" key="2">
    <source>
        <dbReference type="ARBA" id="ARBA00004777"/>
    </source>
</evidence>
<dbReference type="eggNOG" id="KOG0564">
    <property type="taxonomic scope" value="Eukaryota"/>
</dbReference>
<dbReference type="GO" id="GO:0009086">
    <property type="term" value="P:methionine biosynthetic process"/>
    <property type="evidence" value="ECO:0000318"/>
    <property type="project" value="GO_Central"/>
</dbReference>
<dbReference type="EMBL" id="KB096457">
    <property type="protein sequence ID" value="ESO04685.1"/>
    <property type="molecule type" value="Genomic_DNA"/>
</dbReference>
<reference evidence="14" key="3">
    <citation type="submission" date="2015-06" db="UniProtKB">
        <authorList>
            <consortium name="EnsemblMetazoa"/>
        </authorList>
    </citation>
    <scope>IDENTIFICATION</scope>
</reference>
<feature type="domain" description="MTHFR SAM-binding regulatory" evidence="12">
    <location>
        <begin position="360"/>
        <end position="655"/>
    </location>
</feature>
<dbReference type="EnsemblMetazoa" id="HelroT111699">
    <property type="protein sequence ID" value="HelroP111699"/>
    <property type="gene ID" value="HelroG111699"/>
</dbReference>